<feature type="chain" id="PRO_5026158881" description="CBM1 domain-containing protein" evidence="3">
    <location>
        <begin position="19"/>
        <end position="412"/>
    </location>
</feature>
<name>A0A6G0WYM8_9STRA</name>
<dbReference type="GO" id="GO:0030248">
    <property type="term" value="F:cellulose binding"/>
    <property type="evidence" value="ECO:0007669"/>
    <property type="project" value="InterPro"/>
</dbReference>
<dbReference type="SUPFAM" id="SSF57180">
    <property type="entry name" value="Cellulose-binding domain"/>
    <property type="match status" value="2"/>
</dbReference>
<protein>
    <recommendedName>
        <fullName evidence="4">CBM1 domain-containing protein</fullName>
    </recommendedName>
</protein>
<feature type="region of interest" description="Disordered" evidence="2">
    <location>
        <begin position="188"/>
        <end position="334"/>
    </location>
</feature>
<proteinExistence type="predicted"/>
<dbReference type="Pfam" id="PF00734">
    <property type="entry name" value="CBM_1"/>
    <property type="match status" value="2"/>
</dbReference>
<dbReference type="GO" id="GO:0005975">
    <property type="term" value="P:carbohydrate metabolic process"/>
    <property type="evidence" value="ECO:0007669"/>
    <property type="project" value="InterPro"/>
</dbReference>
<feature type="compositionally biased region" description="Low complexity" evidence="2">
    <location>
        <begin position="188"/>
        <end position="201"/>
    </location>
</feature>
<comment type="caution">
    <text evidence="5">The sequence shown here is derived from an EMBL/GenBank/DDBJ whole genome shotgun (WGS) entry which is preliminary data.</text>
</comment>
<keyword evidence="1 3" id="KW-0732">Signal</keyword>
<reference evidence="5 6" key="1">
    <citation type="submission" date="2019-07" db="EMBL/GenBank/DDBJ databases">
        <title>Genomics analysis of Aphanomyces spp. identifies a new class of oomycete effector associated with host adaptation.</title>
        <authorList>
            <person name="Gaulin E."/>
        </authorList>
    </citation>
    <scope>NUCLEOTIDE SEQUENCE [LARGE SCALE GENOMIC DNA]</scope>
    <source>
        <strain evidence="5 6">ATCC 201684</strain>
    </source>
</reference>
<dbReference type="InterPro" id="IPR035971">
    <property type="entry name" value="CBD_sf"/>
</dbReference>
<dbReference type="PRINTS" id="PR01217">
    <property type="entry name" value="PRICHEXTENSN"/>
</dbReference>
<evidence type="ECO:0000313" key="6">
    <source>
        <dbReference type="Proteomes" id="UP000481153"/>
    </source>
</evidence>
<feature type="domain" description="CBM1" evidence="4">
    <location>
        <begin position="374"/>
        <end position="410"/>
    </location>
</feature>
<dbReference type="EMBL" id="VJMJ01000130">
    <property type="protein sequence ID" value="KAF0732621.1"/>
    <property type="molecule type" value="Genomic_DNA"/>
</dbReference>
<sequence>MFTTIATVLFALAATVHGHGNLVDPFPDFINPNSDITQYCGTVDGPKVLPGSQYNTSPEDNTKAFTKNFKASSFKTLKDFVIGNPNQCGTCGLTKENGAKKTLNADGNVYWGHGQEGFTPSHEGPCELWCDDIQVFQNDNCARNVKNGTMPIDTSKCNGASRLTAYWLALHSPSWQIYVNCVSLAGGAAPSPSSPKPSSAPTMKPTNSPITPTPSEDPYTPYPSESPYTPTPSDDPYTPYPSESPYTPTPSEDPYTPYPSESPYTPTPSDEPYTPYPSDSPSTPYPSESPYTPTPSDEPYTPYPSDSPSTPYPSESPDTPSPATPSPPSNGQVQGYYQCGGKTYNGPTQCASGFHCNKWNEWYSQCVPNESADVGVPTWGQCGGSGFNGSTNCQSTDVCKVRNEWYSQCVPK</sequence>
<accession>A0A6G0WYM8</accession>
<dbReference type="PROSITE" id="PS00562">
    <property type="entry name" value="CBM1_1"/>
    <property type="match status" value="2"/>
</dbReference>
<organism evidence="5 6">
    <name type="scientific">Aphanomyces euteiches</name>
    <dbReference type="NCBI Taxonomy" id="100861"/>
    <lineage>
        <taxon>Eukaryota</taxon>
        <taxon>Sar</taxon>
        <taxon>Stramenopiles</taxon>
        <taxon>Oomycota</taxon>
        <taxon>Saprolegniomycetes</taxon>
        <taxon>Saprolegniales</taxon>
        <taxon>Verrucalvaceae</taxon>
        <taxon>Aphanomyces</taxon>
    </lineage>
</organism>
<feature type="compositionally biased region" description="Pro residues" evidence="2">
    <location>
        <begin position="319"/>
        <end position="328"/>
    </location>
</feature>
<gene>
    <name evidence="5" type="ORF">Ae201684_010329</name>
</gene>
<dbReference type="SMART" id="SM00236">
    <property type="entry name" value="fCBD"/>
    <property type="match status" value="2"/>
</dbReference>
<keyword evidence="6" id="KW-1185">Reference proteome</keyword>
<evidence type="ECO:0000256" key="1">
    <source>
        <dbReference type="ARBA" id="ARBA00022729"/>
    </source>
</evidence>
<dbReference type="Proteomes" id="UP000481153">
    <property type="component" value="Unassembled WGS sequence"/>
</dbReference>
<dbReference type="InterPro" id="IPR000254">
    <property type="entry name" value="CBD"/>
</dbReference>
<feature type="compositionally biased region" description="Low complexity" evidence="2">
    <location>
        <begin position="213"/>
        <end position="318"/>
    </location>
</feature>
<evidence type="ECO:0000256" key="2">
    <source>
        <dbReference type="SAM" id="MobiDB-lite"/>
    </source>
</evidence>
<evidence type="ECO:0000259" key="4">
    <source>
        <dbReference type="PROSITE" id="PS51164"/>
    </source>
</evidence>
<feature type="domain" description="CBM1" evidence="4">
    <location>
        <begin position="331"/>
        <end position="367"/>
    </location>
</feature>
<dbReference type="VEuPathDB" id="FungiDB:AeMF1_013712"/>
<dbReference type="GO" id="GO:0005576">
    <property type="term" value="C:extracellular region"/>
    <property type="evidence" value="ECO:0007669"/>
    <property type="project" value="InterPro"/>
</dbReference>
<evidence type="ECO:0000256" key="3">
    <source>
        <dbReference type="SAM" id="SignalP"/>
    </source>
</evidence>
<dbReference type="PROSITE" id="PS51164">
    <property type="entry name" value="CBM1_2"/>
    <property type="match status" value="2"/>
</dbReference>
<evidence type="ECO:0000313" key="5">
    <source>
        <dbReference type="EMBL" id="KAF0732621.1"/>
    </source>
</evidence>
<feature type="signal peptide" evidence="3">
    <location>
        <begin position="1"/>
        <end position="18"/>
    </location>
</feature>
<dbReference type="AlphaFoldDB" id="A0A6G0WYM8"/>